<dbReference type="InterPro" id="IPR014729">
    <property type="entry name" value="Rossmann-like_a/b/a_fold"/>
</dbReference>
<keyword evidence="7 14" id="KW-0648">Protein biosynthesis</keyword>
<dbReference type="RefSeq" id="WP_014512620.1">
    <property type="nucleotide sequence ID" value="NC_017275.1"/>
</dbReference>
<evidence type="ECO:0000256" key="2">
    <source>
        <dbReference type="ARBA" id="ARBA00013169"/>
    </source>
</evidence>
<evidence type="ECO:0000256" key="7">
    <source>
        <dbReference type="ARBA" id="ARBA00022917"/>
    </source>
</evidence>
<dbReference type="EMBL" id="CP002426">
    <property type="protein sequence ID" value="ADX82617.1"/>
    <property type="molecule type" value="Genomic_DNA"/>
</dbReference>
<evidence type="ECO:0000256" key="1">
    <source>
        <dbReference type="ARBA" id="ARBA00004496"/>
    </source>
</evidence>
<dbReference type="GO" id="GO:0005524">
    <property type="term" value="F:ATP binding"/>
    <property type="evidence" value="ECO:0007669"/>
    <property type="project" value="UniProtKB-KW"/>
</dbReference>
<evidence type="ECO:0000256" key="13">
    <source>
        <dbReference type="NCBIfam" id="TIGR00422"/>
    </source>
</evidence>
<dbReference type="Pfam" id="PF08264">
    <property type="entry name" value="Anticodon_1"/>
    <property type="match status" value="1"/>
</dbReference>
<evidence type="ECO:0000256" key="14">
    <source>
        <dbReference type="RuleBase" id="RU363035"/>
    </source>
</evidence>
<dbReference type="FunFam" id="1.10.730.10:FF:000033">
    <property type="entry name" value="Valine--tRNA ligase"/>
    <property type="match status" value="1"/>
</dbReference>
<dbReference type="PANTHER" id="PTHR11946">
    <property type="entry name" value="VALYL-TRNA SYNTHETASES"/>
    <property type="match status" value="1"/>
</dbReference>
<evidence type="ECO:0000259" key="16">
    <source>
        <dbReference type="Pfam" id="PF08264"/>
    </source>
</evidence>
<dbReference type="FunFam" id="3.40.50.620:FF:000192">
    <property type="entry name" value="Valine--tRNA ligase"/>
    <property type="match status" value="1"/>
</dbReference>
<dbReference type="InterPro" id="IPR002303">
    <property type="entry name" value="Valyl-tRNA_ligase"/>
</dbReference>
<comment type="catalytic activity">
    <reaction evidence="10">
        <text>tRNA(Val) + L-valine + ATP = L-valyl-tRNA(Val) + AMP + diphosphate</text>
        <dbReference type="Rhea" id="RHEA:10704"/>
        <dbReference type="Rhea" id="RHEA-COMP:9672"/>
        <dbReference type="Rhea" id="RHEA-COMP:9708"/>
        <dbReference type="ChEBI" id="CHEBI:30616"/>
        <dbReference type="ChEBI" id="CHEBI:33019"/>
        <dbReference type="ChEBI" id="CHEBI:57762"/>
        <dbReference type="ChEBI" id="CHEBI:78442"/>
        <dbReference type="ChEBI" id="CHEBI:78537"/>
        <dbReference type="ChEBI" id="CHEBI:456215"/>
        <dbReference type="EC" id="6.1.1.9"/>
    </reaction>
</comment>
<keyword evidence="4 14" id="KW-0436">Ligase</keyword>
<keyword evidence="8 14" id="KW-0030">Aminoacyl-tRNA synthetase</keyword>
<evidence type="ECO:0000256" key="10">
    <source>
        <dbReference type="ARBA" id="ARBA00047552"/>
    </source>
</evidence>
<comment type="function">
    <text evidence="11">Catalyzes the attachment of valine to tRNA(Val). As ValRS can inadvertently accommodate and process structurally similar amino acids such as threonine, to avoid such errors, it has a 'posttransfer' editing activity that hydrolyzes mischarged Thr-tRNA(Val) in a tRNA-dependent manner.</text>
</comment>
<dbReference type="AlphaFoldDB" id="F0NR35"/>
<dbReference type="Proteomes" id="UP000006395">
    <property type="component" value="Chromosome"/>
</dbReference>
<dbReference type="NCBIfam" id="NF009687">
    <property type="entry name" value="PRK13208.1"/>
    <property type="match status" value="1"/>
</dbReference>
<reference evidence="17 18" key="1">
    <citation type="journal article" date="2011" name="J. Bacteriol.">
        <title>Genome analyses of icelandic strains of Sulfolobus islandicus, model organisms for genetic and virus-host interaction studies.</title>
        <authorList>
            <person name="Guo L."/>
            <person name="Brugger K."/>
            <person name="Liu C."/>
            <person name="Shah S.A."/>
            <person name="Zheng H."/>
            <person name="Zhu Y."/>
            <person name="Wang S."/>
            <person name="Lillestol R.K."/>
            <person name="Chen L."/>
            <person name="Frank J."/>
            <person name="Prangishvili D."/>
            <person name="Paulin L."/>
            <person name="She Q."/>
            <person name="Huang L."/>
            <person name="Garrett R.A."/>
        </authorList>
    </citation>
    <scope>NUCLEOTIDE SEQUENCE [LARGE SCALE GENOMIC DNA]</scope>
    <source>
        <strain evidence="17 18">HVE10/4</strain>
    </source>
</reference>
<evidence type="ECO:0000256" key="8">
    <source>
        <dbReference type="ARBA" id="ARBA00023146"/>
    </source>
</evidence>
<dbReference type="InterPro" id="IPR001412">
    <property type="entry name" value="aa-tRNA-synth_I_CS"/>
</dbReference>
<dbReference type="PRINTS" id="PR00986">
    <property type="entry name" value="TRNASYNTHVAL"/>
</dbReference>
<dbReference type="InterPro" id="IPR009080">
    <property type="entry name" value="tRNAsynth_Ia_anticodon-bd"/>
</dbReference>
<dbReference type="SUPFAM" id="SSF52374">
    <property type="entry name" value="Nucleotidylyl transferase"/>
    <property type="match status" value="1"/>
</dbReference>
<dbReference type="GO" id="GO:0006438">
    <property type="term" value="P:valyl-tRNA aminoacylation"/>
    <property type="evidence" value="ECO:0007669"/>
    <property type="project" value="UniProtKB-UniRule"/>
</dbReference>
<dbReference type="PANTHER" id="PTHR11946:SF93">
    <property type="entry name" value="VALINE--TRNA LIGASE, CHLOROPLASTIC_MITOCHONDRIAL 2"/>
    <property type="match status" value="1"/>
</dbReference>
<dbReference type="SUPFAM" id="SSF50677">
    <property type="entry name" value="ValRS/IleRS/LeuRS editing domain"/>
    <property type="match status" value="1"/>
</dbReference>
<sequence>MRFSLRNFISYSNLYLYKIVCIGGQLLLNQDEILKKMEEWPKHYNPKEIEEKWQKIWLSEEYWRDVFRFRDEDDKSPRFVIDTPPPFTSGELHMGHAYWVTIADTMGRFKRLEGYNVLLPQGWDTQGLPTELKVQYRLGIPKDNRQLFLQKCIEWTEDMIKKMKEAMIRLGYRPEWERFEYKTYEPKYRKIIQKSLIDMYKTNLIEMREGPVIWCPKCETALAQSEVGYLEKDGILAYIKFPLKEGGEIIIATTRPELLAATQAVAVNPNDERYKSFVGKIAIVPVFNIEVKIISDSDVEKEFGTGAVMISTYGDPQDIKWQLKYNLPTRVIVDEKGRMINTNGILDGLKIEQARNKMIEILKTKGYLVKVEKIKHNVLSHVERSDCLSPVEFLVKKQIYIKVLDKKQKLLEEYKKMKFKPARMSYYLEDWIKSIEWDWNITRQRIYGTPLPFWYCENGHLTPAREKDLPIDPIKTNPPSEKCQLCGLHLKPVTDVADVWIDSSVTVLFLTKFYEDKNVFNKTFPASLRLQGTDIIRTWLFYTFFRTLMLANNIPFTTVLIHGQVLGPDGTRMSKSKGNVVSPLDRVDEFGADAIRMALLDASIGDDFPFKWDIVKGKRMLLQKLWNASRLVYPFIANQRLDKPESLHIVDKWILQEHKKFVIKAINAYKNYDFYLVLQELYSYFWEIIADEYLEMIKHRLFEDDKSAKYTIQRIIRDIIVLLHPIAPHITEEIYSRLFGYKKSILLEELPKVDDIEEDKRVGELGEVIKKTNSLIRSEKIKNRLSMNAPVSVKLYANRQFIELINEVKEDIMKTLKITKLELVESTEEKVEIKLANQTMGV</sequence>
<keyword evidence="3" id="KW-0963">Cytoplasm</keyword>
<dbReference type="GeneID" id="15297682"/>
<dbReference type="PROSITE" id="PS00178">
    <property type="entry name" value="AA_TRNA_LIGASE_I"/>
    <property type="match status" value="1"/>
</dbReference>
<comment type="subcellular location">
    <subcellularLocation>
        <location evidence="1">Cytoplasm</location>
    </subcellularLocation>
</comment>
<dbReference type="InterPro" id="IPR033705">
    <property type="entry name" value="Anticodon_Ia_Val"/>
</dbReference>
<comment type="similarity">
    <text evidence="12">Belongs to the class-I aminoacyl-tRNA synthetase family. ValS type 2 subfamily.</text>
</comment>
<dbReference type="CDD" id="cd00817">
    <property type="entry name" value="ValRS_core"/>
    <property type="match status" value="1"/>
</dbReference>
<keyword evidence="18" id="KW-1185">Reference proteome</keyword>
<dbReference type="Gene3D" id="1.10.730.10">
    <property type="entry name" value="Isoleucyl-tRNA Synthetase, Domain 1"/>
    <property type="match status" value="1"/>
</dbReference>
<evidence type="ECO:0000313" key="17">
    <source>
        <dbReference type="EMBL" id="ADX82617.1"/>
    </source>
</evidence>
<dbReference type="InterPro" id="IPR002300">
    <property type="entry name" value="aa-tRNA-synth_Ia"/>
</dbReference>
<evidence type="ECO:0000256" key="5">
    <source>
        <dbReference type="ARBA" id="ARBA00022741"/>
    </source>
</evidence>
<organism evidence="17 18">
    <name type="scientific">Saccharolobus islandicus (strain HVE10/4)</name>
    <name type="common">Sulfolobus islandicus</name>
    <dbReference type="NCBI Taxonomy" id="930943"/>
    <lineage>
        <taxon>Archaea</taxon>
        <taxon>Thermoproteota</taxon>
        <taxon>Thermoprotei</taxon>
        <taxon>Sulfolobales</taxon>
        <taxon>Sulfolobaceae</taxon>
        <taxon>Saccharolobus</taxon>
    </lineage>
</organism>
<evidence type="ECO:0000256" key="6">
    <source>
        <dbReference type="ARBA" id="ARBA00022840"/>
    </source>
</evidence>
<feature type="domain" description="Methionyl/Valyl/Leucyl/Isoleucyl-tRNA synthetase anticodon-binding" evidence="16">
    <location>
        <begin position="651"/>
        <end position="794"/>
    </location>
</feature>
<evidence type="ECO:0000256" key="11">
    <source>
        <dbReference type="ARBA" id="ARBA00055630"/>
    </source>
</evidence>
<evidence type="ECO:0000256" key="3">
    <source>
        <dbReference type="ARBA" id="ARBA00022490"/>
    </source>
</evidence>
<evidence type="ECO:0000256" key="9">
    <source>
        <dbReference type="ARBA" id="ARBA00024407"/>
    </source>
</evidence>
<dbReference type="CDD" id="cd07962">
    <property type="entry name" value="Anticodon_Ia_Val"/>
    <property type="match status" value="1"/>
</dbReference>
<dbReference type="InterPro" id="IPR013155">
    <property type="entry name" value="M/V/L/I-tRNA-synth_anticd-bd"/>
</dbReference>
<dbReference type="HOGENOM" id="CLU_001493_0_2_2"/>
<protein>
    <recommendedName>
        <fullName evidence="9 13">Valine--tRNA ligase</fullName>
        <ecNumber evidence="2 13">6.1.1.9</ecNumber>
    </recommendedName>
</protein>
<dbReference type="NCBIfam" id="TIGR00422">
    <property type="entry name" value="valS"/>
    <property type="match status" value="1"/>
</dbReference>
<evidence type="ECO:0000256" key="4">
    <source>
        <dbReference type="ARBA" id="ARBA00022598"/>
    </source>
</evidence>
<evidence type="ECO:0000313" key="18">
    <source>
        <dbReference type="Proteomes" id="UP000006395"/>
    </source>
</evidence>
<dbReference type="Pfam" id="PF00133">
    <property type="entry name" value="tRNA-synt_1"/>
    <property type="match status" value="1"/>
</dbReference>
<keyword evidence="6 14" id="KW-0067">ATP-binding</keyword>
<name>F0NR35_SACI0</name>
<accession>F0NR35</accession>
<dbReference type="KEGG" id="sih:SiH_1268"/>
<evidence type="ECO:0000256" key="12">
    <source>
        <dbReference type="ARBA" id="ARBA00061452"/>
    </source>
</evidence>
<dbReference type="EC" id="6.1.1.9" evidence="2 13"/>
<proteinExistence type="inferred from homology"/>
<dbReference type="SUPFAM" id="SSF47323">
    <property type="entry name" value="Anticodon-binding domain of a subclass of class I aminoacyl-tRNA synthetases"/>
    <property type="match status" value="1"/>
</dbReference>
<dbReference type="Gene3D" id="3.40.50.620">
    <property type="entry name" value="HUPs"/>
    <property type="match status" value="2"/>
</dbReference>
<dbReference type="GO" id="GO:0002161">
    <property type="term" value="F:aminoacyl-tRNA deacylase activity"/>
    <property type="evidence" value="ECO:0007669"/>
    <property type="project" value="InterPro"/>
</dbReference>
<evidence type="ECO:0000259" key="15">
    <source>
        <dbReference type="Pfam" id="PF00133"/>
    </source>
</evidence>
<dbReference type="GO" id="GO:0004832">
    <property type="term" value="F:valine-tRNA ligase activity"/>
    <property type="evidence" value="ECO:0007669"/>
    <property type="project" value="UniProtKB-UniRule"/>
</dbReference>
<dbReference type="GO" id="GO:0005829">
    <property type="term" value="C:cytosol"/>
    <property type="evidence" value="ECO:0007669"/>
    <property type="project" value="TreeGrafter"/>
</dbReference>
<keyword evidence="5 14" id="KW-0547">Nucleotide-binding</keyword>
<gene>
    <name evidence="17" type="ordered locus">SiH_1268</name>
</gene>
<feature type="domain" description="Aminoacyl-tRNA synthetase class Ia" evidence="15">
    <location>
        <begin position="53"/>
        <end position="608"/>
    </location>
</feature>
<dbReference type="InterPro" id="IPR009008">
    <property type="entry name" value="Val/Leu/Ile-tRNA-synth_edit"/>
</dbReference>